<dbReference type="Gene3D" id="3.40.30.10">
    <property type="entry name" value="Glutaredoxin"/>
    <property type="match status" value="1"/>
</dbReference>
<dbReference type="PROSITE" id="PS00194">
    <property type="entry name" value="THIOREDOXIN_1"/>
    <property type="match status" value="1"/>
</dbReference>
<dbReference type="InterPro" id="IPR013766">
    <property type="entry name" value="Thioredoxin_domain"/>
</dbReference>
<dbReference type="Pfam" id="PF00578">
    <property type="entry name" value="AhpC-TSA"/>
    <property type="match status" value="1"/>
</dbReference>
<evidence type="ECO:0000256" key="4">
    <source>
        <dbReference type="ARBA" id="ARBA00023284"/>
    </source>
</evidence>
<evidence type="ECO:0000256" key="2">
    <source>
        <dbReference type="ARBA" id="ARBA00022748"/>
    </source>
</evidence>
<organism evidence="7 8">
    <name type="scientific">Croceicoccus esteveae</name>
    <dbReference type="NCBI Taxonomy" id="3075597"/>
    <lineage>
        <taxon>Bacteria</taxon>
        <taxon>Pseudomonadati</taxon>
        <taxon>Pseudomonadota</taxon>
        <taxon>Alphaproteobacteria</taxon>
        <taxon>Sphingomonadales</taxon>
        <taxon>Erythrobacteraceae</taxon>
        <taxon>Croceicoccus</taxon>
    </lineage>
</organism>
<feature type="domain" description="Thioredoxin" evidence="6">
    <location>
        <begin position="42"/>
        <end position="188"/>
    </location>
</feature>
<comment type="caution">
    <text evidence="7">The sequence shown here is derived from an EMBL/GenBank/DDBJ whole genome shotgun (WGS) entry which is preliminary data.</text>
</comment>
<dbReference type="InterPro" id="IPR000866">
    <property type="entry name" value="AhpC/TSA"/>
</dbReference>
<keyword evidence="5" id="KW-1133">Transmembrane helix</keyword>
<sequence length="195" mass="20791">MKAGRHSGRGWAVWLPLALFAGFIALALSGLFAPAERDVQSAMIGRPLPEFALPPALGDKADEELDSAVGLSSAAFGAGQPRLLNIFASWCVPCAVEAPQLSTLAQEGIAIDGIAIRDRREDIAAFLDAHGNPYRTIGKDDVSKVQLAIGSSGVPETFVVDGAGIIRYQHIGPIMDRDIPRIISEWRKAKRPLPA</sequence>
<evidence type="ECO:0000256" key="3">
    <source>
        <dbReference type="ARBA" id="ARBA00023157"/>
    </source>
</evidence>
<dbReference type="SUPFAM" id="SSF52833">
    <property type="entry name" value="Thioredoxin-like"/>
    <property type="match status" value="1"/>
</dbReference>
<dbReference type="InterPro" id="IPR036249">
    <property type="entry name" value="Thioredoxin-like_sf"/>
</dbReference>
<dbReference type="RefSeq" id="WP_311341157.1">
    <property type="nucleotide sequence ID" value="NZ_JAVRHS010000008.1"/>
</dbReference>
<evidence type="ECO:0000313" key="8">
    <source>
        <dbReference type="Proteomes" id="UP001259803"/>
    </source>
</evidence>
<dbReference type="PANTHER" id="PTHR42852">
    <property type="entry name" value="THIOL:DISULFIDE INTERCHANGE PROTEIN DSBE"/>
    <property type="match status" value="1"/>
</dbReference>
<proteinExistence type="predicted"/>
<keyword evidence="3" id="KW-1015">Disulfide bond</keyword>
<keyword evidence="5" id="KW-0472">Membrane</keyword>
<evidence type="ECO:0000256" key="5">
    <source>
        <dbReference type="SAM" id="Phobius"/>
    </source>
</evidence>
<protein>
    <submittedName>
        <fullName evidence="7">Redoxin domain-containing protein</fullName>
    </submittedName>
</protein>
<keyword evidence="2" id="KW-0201">Cytochrome c-type biogenesis</keyword>
<comment type="subcellular location">
    <subcellularLocation>
        <location evidence="1">Cell envelope</location>
    </subcellularLocation>
</comment>
<dbReference type="EMBL" id="JAVRHS010000008">
    <property type="protein sequence ID" value="MDT0576585.1"/>
    <property type="molecule type" value="Genomic_DNA"/>
</dbReference>
<keyword evidence="5" id="KW-0812">Transmembrane</keyword>
<dbReference type="Proteomes" id="UP001259803">
    <property type="component" value="Unassembled WGS sequence"/>
</dbReference>
<gene>
    <name evidence="7" type="ORF">RM533_10360</name>
</gene>
<dbReference type="PROSITE" id="PS51352">
    <property type="entry name" value="THIOREDOXIN_2"/>
    <property type="match status" value="1"/>
</dbReference>
<accession>A0ABU2ZJM4</accession>
<keyword evidence="4" id="KW-0676">Redox-active center</keyword>
<evidence type="ECO:0000259" key="6">
    <source>
        <dbReference type="PROSITE" id="PS51352"/>
    </source>
</evidence>
<name>A0ABU2ZJM4_9SPHN</name>
<dbReference type="InterPro" id="IPR017937">
    <property type="entry name" value="Thioredoxin_CS"/>
</dbReference>
<feature type="transmembrane region" description="Helical" evidence="5">
    <location>
        <begin position="12"/>
        <end position="33"/>
    </location>
</feature>
<evidence type="ECO:0000256" key="1">
    <source>
        <dbReference type="ARBA" id="ARBA00004196"/>
    </source>
</evidence>
<dbReference type="PANTHER" id="PTHR42852:SF6">
    <property type="entry name" value="THIOL:DISULFIDE INTERCHANGE PROTEIN DSBE"/>
    <property type="match status" value="1"/>
</dbReference>
<evidence type="ECO:0000313" key="7">
    <source>
        <dbReference type="EMBL" id="MDT0576585.1"/>
    </source>
</evidence>
<reference evidence="7 8" key="1">
    <citation type="submission" date="2023-09" db="EMBL/GenBank/DDBJ databases">
        <authorList>
            <person name="Rey-Velasco X."/>
        </authorList>
    </citation>
    <scope>NUCLEOTIDE SEQUENCE [LARGE SCALE GENOMIC DNA]</scope>
    <source>
        <strain evidence="7 8">F390</strain>
    </source>
</reference>
<keyword evidence="8" id="KW-1185">Reference proteome</keyword>
<dbReference type="InterPro" id="IPR050553">
    <property type="entry name" value="Thioredoxin_ResA/DsbE_sf"/>
</dbReference>